<comment type="caution">
    <text evidence="5">The sequence shown here is derived from an EMBL/GenBank/DDBJ whole genome shotgun (WGS) entry which is preliminary data.</text>
</comment>
<evidence type="ECO:0000259" key="3">
    <source>
        <dbReference type="Pfam" id="PF02563"/>
    </source>
</evidence>
<gene>
    <name evidence="5" type="ORF">M595_4202</name>
</gene>
<name>U7QD95_9CYAN</name>
<dbReference type="RefSeq" id="WP_023067929.1">
    <property type="nucleotide sequence ID" value="NZ_AUZM01000048.1"/>
</dbReference>
<dbReference type="Gene3D" id="3.30.1950.10">
    <property type="entry name" value="wza like domain"/>
    <property type="match status" value="1"/>
</dbReference>
<dbReference type="EMBL" id="AUZM01000048">
    <property type="protein sequence ID" value="ERT05813.1"/>
    <property type="molecule type" value="Genomic_DNA"/>
</dbReference>
<dbReference type="InterPro" id="IPR003715">
    <property type="entry name" value="Poly_export_N"/>
</dbReference>
<dbReference type="Gene3D" id="3.10.560.10">
    <property type="entry name" value="Outer membrane lipoprotein wza domain like"/>
    <property type="match status" value="3"/>
</dbReference>
<feature type="domain" description="Polysaccharide export protein N-terminal" evidence="3">
    <location>
        <begin position="68"/>
        <end position="143"/>
    </location>
</feature>
<accession>U7QD95</accession>
<dbReference type="GO" id="GO:0015159">
    <property type="term" value="F:polysaccharide transmembrane transporter activity"/>
    <property type="evidence" value="ECO:0007669"/>
    <property type="project" value="InterPro"/>
</dbReference>
<feature type="domain" description="Soluble ligand binding" evidence="4">
    <location>
        <begin position="410"/>
        <end position="463"/>
    </location>
</feature>
<reference evidence="5 6" key="1">
    <citation type="journal article" date="2013" name="Front. Microbiol.">
        <title>Comparative genomic analyses of the cyanobacterium, Lyngbya aestuarii BL J, a powerful hydrogen producer.</title>
        <authorList>
            <person name="Kothari A."/>
            <person name="Vaughn M."/>
            <person name="Garcia-Pichel F."/>
        </authorList>
    </citation>
    <scope>NUCLEOTIDE SEQUENCE [LARGE SCALE GENOMIC DNA]</scope>
    <source>
        <strain evidence="5 6">BL J</strain>
    </source>
</reference>
<keyword evidence="6" id="KW-1185">Reference proteome</keyword>
<dbReference type="Pfam" id="PF10531">
    <property type="entry name" value="SLBB"/>
    <property type="match status" value="1"/>
</dbReference>
<dbReference type="OrthoDB" id="9793939at2"/>
<evidence type="ECO:0000259" key="4">
    <source>
        <dbReference type="Pfam" id="PF10531"/>
    </source>
</evidence>
<evidence type="ECO:0000256" key="2">
    <source>
        <dbReference type="SAM" id="MobiDB-lite"/>
    </source>
</evidence>
<evidence type="ECO:0000256" key="1">
    <source>
        <dbReference type="ARBA" id="ARBA00022729"/>
    </source>
</evidence>
<dbReference type="AlphaFoldDB" id="U7QD95"/>
<dbReference type="Proteomes" id="UP000017127">
    <property type="component" value="Unassembled WGS sequence"/>
</dbReference>
<evidence type="ECO:0000313" key="6">
    <source>
        <dbReference type="Proteomes" id="UP000017127"/>
    </source>
</evidence>
<evidence type="ECO:0000313" key="5">
    <source>
        <dbReference type="EMBL" id="ERT05813.1"/>
    </source>
</evidence>
<dbReference type="PANTHER" id="PTHR33619">
    <property type="entry name" value="POLYSACCHARIDE EXPORT PROTEIN GFCE-RELATED"/>
    <property type="match status" value="1"/>
</dbReference>
<keyword evidence="1" id="KW-0732">Signal</keyword>
<proteinExistence type="predicted"/>
<protein>
    <submittedName>
        <fullName evidence="5">Polysaccharide biosynthesis/export family protein</fullName>
    </submittedName>
</protein>
<dbReference type="PATRIC" id="fig|1348334.3.peg.4062"/>
<organism evidence="5 6">
    <name type="scientific">Lyngbya aestuarii BL J</name>
    <dbReference type="NCBI Taxonomy" id="1348334"/>
    <lineage>
        <taxon>Bacteria</taxon>
        <taxon>Bacillati</taxon>
        <taxon>Cyanobacteriota</taxon>
        <taxon>Cyanophyceae</taxon>
        <taxon>Oscillatoriophycideae</taxon>
        <taxon>Oscillatoriales</taxon>
        <taxon>Microcoleaceae</taxon>
        <taxon>Lyngbya</taxon>
    </lineage>
</organism>
<sequence length="526" mass="55671">MKTLSYYQHLFRKTSLCSVALMGISVPLMIGGLGIRGAKAQFLPPKPIPVPTPTINSAPINTAPTPISEGYILGVGDRVQIDIFNVPEYSGPNGQHQVSVDGSLNLPLVGSVAVQGLTTEQATEAIKQRYAEYLQRPIISLTLLSARPMQIAIAGEVQSPGAYTFSGVAGGNAMPGATPSSGGLQLPRVTQLLQMAGGVTSLADIRQVKIRRKQPGSAIEQIISVDLWELLQAGDLRQDISLRDGDTVYIPTVTDMNRIEARQMAVANFASSSSQPISVAVVGEVNRPGTHSLATSQSVPLPDPENPQQLMESSSSEGMGVFTVTRAIKTAGGITAMADIRSIEVRRFSRTGTEQVLSVDLWSLLQEGDLTQDIVLQQGDTIVVPTATASTFNQSDDVAMASFSPDTVKISVVGEVMRPGPIQATPNTSLNQAIMAAGGVNQSRANRKTVELIRINSNGTVTQKTITVDLSQEVNDQNNPILRHNDVIVIGRSGSAAFQDGVGGVLGKLGPFNGVFGVLRFVGILD</sequence>
<feature type="compositionally biased region" description="Polar residues" evidence="2">
    <location>
        <begin position="306"/>
        <end position="316"/>
    </location>
</feature>
<feature type="region of interest" description="Disordered" evidence="2">
    <location>
        <begin position="291"/>
        <end position="316"/>
    </location>
</feature>
<dbReference type="PANTHER" id="PTHR33619:SF3">
    <property type="entry name" value="POLYSACCHARIDE EXPORT PROTEIN GFCE-RELATED"/>
    <property type="match status" value="1"/>
</dbReference>
<dbReference type="Pfam" id="PF02563">
    <property type="entry name" value="Poly_export"/>
    <property type="match status" value="1"/>
</dbReference>
<dbReference type="InterPro" id="IPR049712">
    <property type="entry name" value="Poly_export"/>
</dbReference>
<dbReference type="InterPro" id="IPR019554">
    <property type="entry name" value="Soluble_ligand-bd"/>
</dbReference>